<dbReference type="HAMAP" id="MF_00675">
    <property type="entry name" value="UxaC"/>
    <property type="match status" value="1"/>
</dbReference>
<evidence type="ECO:0000256" key="7">
    <source>
        <dbReference type="HAMAP-Rule" id="MF_00675"/>
    </source>
</evidence>
<evidence type="ECO:0000256" key="3">
    <source>
        <dbReference type="ARBA" id="ARBA00008397"/>
    </source>
</evidence>
<dbReference type="AlphaFoldDB" id="B8I2N4"/>
<evidence type="ECO:0000256" key="6">
    <source>
        <dbReference type="ARBA" id="ARBA00023235"/>
    </source>
</evidence>
<keyword evidence="6 7" id="KW-0413">Isomerase</keyword>
<organism evidence="8 9">
    <name type="scientific">Ruminiclostridium cellulolyticum (strain ATCC 35319 / DSM 5812 / JCM 6584 / H10)</name>
    <name type="common">Clostridium cellulolyticum</name>
    <dbReference type="NCBI Taxonomy" id="394503"/>
    <lineage>
        <taxon>Bacteria</taxon>
        <taxon>Bacillati</taxon>
        <taxon>Bacillota</taxon>
        <taxon>Clostridia</taxon>
        <taxon>Eubacteriales</taxon>
        <taxon>Oscillospiraceae</taxon>
        <taxon>Ruminiclostridium</taxon>
    </lineage>
</organism>
<dbReference type="EC" id="5.3.1.12" evidence="4 7"/>
<dbReference type="GO" id="GO:0008880">
    <property type="term" value="F:glucuronate isomerase activity"/>
    <property type="evidence" value="ECO:0007669"/>
    <property type="project" value="UniProtKB-UniRule"/>
</dbReference>
<sequence>MTVKTFINNNFMLKSKTAASLYHFNAASVPIFDYHCHLSPKEILENRTFSNMTEIWLAGDHYKWRLMRANGVDERCITGDADPYEKFLKWAETVPKCIGNPLYHWTHLELKHYFDIDELLVPESAPEIWKACNNKLKSPEFTTRGIIERFNVKALCTTDDPIDDLKSHIELEKDKNFKVKVLPTFRPDKALQIENTGFADWIASLSKVTEMNISSFEDLILALQKRAEFFKSIGCMISDHSFGYPDFTKGKLHEARSAFLKAMAGEELEQGEIEAYKTQLMLALGRTYHRLGFAMQLHFGVVRNTNTKMLKSTGVDAGFDSIGNGISADSLISLLDWMNKTDELPRTVIYCLNDTDNAKIASIIGCFQSTMFPSKLQLGAAWWFNDHRDGMVNHMQTVANHGLLSGFIGMLTDSRSFLSYTRHDYFRRILCDLIGEWVEHEQVPLELDMLGSMVKDICFNNSVRYFGLKLENEVQENKRCYNETL</sequence>
<dbReference type="InterPro" id="IPR003766">
    <property type="entry name" value="Uronate_isomerase"/>
</dbReference>
<comment type="catalytic activity">
    <reaction evidence="7">
        <text>aldehydo-D-galacturonate = keto-D-tagaturonate</text>
        <dbReference type="Rhea" id="RHEA:27702"/>
        <dbReference type="ChEBI" id="CHEBI:12952"/>
        <dbReference type="ChEBI" id="CHEBI:17886"/>
    </reaction>
</comment>
<evidence type="ECO:0000256" key="4">
    <source>
        <dbReference type="ARBA" id="ARBA00012546"/>
    </source>
</evidence>
<dbReference type="UniPathway" id="UPA00246"/>
<dbReference type="eggNOG" id="COG1904">
    <property type="taxonomic scope" value="Bacteria"/>
</dbReference>
<dbReference type="KEGG" id="cce:Ccel_1676"/>
<reference evidence="8 9" key="1">
    <citation type="submission" date="2009-01" db="EMBL/GenBank/DDBJ databases">
        <title>Complete sequence of Clostridium cellulolyticum H10.</title>
        <authorList>
            <consortium name="US DOE Joint Genome Institute"/>
            <person name="Lucas S."/>
            <person name="Copeland A."/>
            <person name="Lapidus A."/>
            <person name="Glavina del Rio T."/>
            <person name="Dalin E."/>
            <person name="Tice H."/>
            <person name="Bruce D."/>
            <person name="Goodwin L."/>
            <person name="Pitluck S."/>
            <person name="Chertkov O."/>
            <person name="Saunders E."/>
            <person name="Brettin T."/>
            <person name="Detter J.C."/>
            <person name="Han C."/>
            <person name="Larimer F."/>
            <person name="Land M."/>
            <person name="Hauser L."/>
            <person name="Kyrpides N."/>
            <person name="Ivanova N."/>
            <person name="Zhou J."/>
            <person name="Richardson P."/>
        </authorList>
    </citation>
    <scope>NUCLEOTIDE SEQUENCE [LARGE SCALE GENOMIC DNA]</scope>
    <source>
        <strain evidence="9">ATCC 35319 / DSM 5812 / JCM 6584 / H10</strain>
    </source>
</reference>
<dbReference type="NCBIfam" id="NF002794">
    <property type="entry name" value="PRK02925.1"/>
    <property type="match status" value="1"/>
</dbReference>
<evidence type="ECO:0000256" key="5">
    <source>
        <dbReference type="ARBA" id="ARBA00020555"/>
    </source>
</evidence>
<evidence type="ECO:0000313" key="9">
    <source>
        <dbReference type="Proteomes" id="UP000001349"/>
    </source>
</evidence>
<evidence type="ECO:0000256" key="2">
    <source>
        <dbReference type="ARBA" id="ARBA00004892"/>
    </source>
</evidence>
<dbReference type="Gene3D" id="3.20.20.140">
    <property type="entry name" value="Metal-dependent hydrolases"/>
    <property type="match status" value="1"/>
</dbReference>
<comment type="similarity">
    <text evidence="3 7">Belongs to the metallo-dependent hydrolases superfamily. Uronate isomerase family.</text>
</comment>
<comment type="pathway">
    <text evidence="2 7">Carbohydrate metabolism; pentose and glucuronate interconversion.</text>
</comment>
<name>B8I2N4_RUMCH</name>
<dbReference type="Gene3D" id="1.10.2020.10">
    <property type="entry name" value="uronate isomerase, domain 2, chain A"/>
    <property type="match status" value="1"/>
</dbReference>
<dbReference type="HOGENOM" id="CLU_044465_1_0_9"/>
<keyword evidence="9" id="KW-1185">Reference proteome</keyword>
<comment type="catalytic activity">
    <reaction evidence="1 7">
        <text>D-glucuronate = D-fructuronate</text>
        <dbReference type="Rhea" id="RHEA:13049"/>
        <dbReference type="ChEBI" id="CHEBI:58720"/>
        <dbReference type="ChEBI" id="CHEBI:59863"/>
        <dbReference type="EC" id="5.3.1.12"/>
    </reaction>
</comment>
<gene>
    <name evidence="7" type="primary">uxaC</name>
    <name evidence="8" type="ordered locus">Ccel_1676</name>
</gene>
<dbReference type="InterPro" id="IPR032466">
    <property type="entry name" value="Metal_Hydrolase"/>
</dbReference>
<evidence type="ECO:0000313" key="8">
    <source>
        <dbReference type="EMBL" id="ACL76027.1"/>
    </source>
</evidence>
<dbReference type="SUPFAM" id="SSF51556">
    <property type="entry name" value="Metallo-dependent hydrolases"/>
    <property type="match status" value="1"/>
</dbReference>
<dbReference type="PANTHER" id="PTHR30068">
    <property type="entry name" value="URONATE ISOMERASE"/>
    <property type="match status" value="1"/>
</dbReference>
<dbReference type="STRING" id="394503.Ccel_1676"/>
<dbReference type="PANTHER" id="PTHR30068:SF4">
    <property type="entry name" value="URONATE ISOMERASE"/>
    <property type="match status" value="1"/>
</dbReference>
<dbReference type="Proteomes" id="UP000001349">
    <property type="component" value="Chromosome"/>
</dbReference>
<protein>
    <recommendedName>
        <fullName evidence="5 7">Uronate isomerase</fullName>
        <ecNumber evidence="4 7">5.3.1.12</ecNumber>
    </recommendedName>
    <alternativeName>
        <fullName evidence="7">Glucuronate isomerase</fullName>
    </alternativeName>
    <alternativeName>
        <fullName evidence="7">Uronic isomerase</fullName>
    </alternativeName>
</protein>
<dbReference type="Pfam" id="PF02614">
    <property type="entry name" value="UxaC"/>
    <property type="match status" value="1"/>
</dbReference>
<evidence type="ECO:0000256" key="1">
    <source>
        <dbReference type="ARBA" id="ARBA00001165"/>
    </source>
</evidence>
<dbReference type="EMBL" id="CP001348">
    <property type="protein sequence ID" value="ACL76027.1"/>
    <property type="molecule type" value="Genomic_DNA"/>
</dbReference>
<proteinExistence type="inferred from homology"/>
<dbReference type="GO" id="GO:0042840">
    <property type="term" value="P:D-glucuronate catabolic process"/>
    <property type="evidence" value="ECO:0007669"/>
    <property type="project" value="TreeGrafter"/>
</dbReference>
<dbReference type="GO" id="GO:0019698">
    <property type="term" value="P:D-galacturonate catabolic process"/>
    <property type="evidence" value="ECO:0007669"/>
    <property type="project" value="TreeGrafter"/>
</dbReference>
<accession>B8I2N4</accession>